<feature type="chain" id="PRO_5040852240" evidence="1">
    <location>
        <begin position="20"/>
        <end position="301"/>
    </location>
</feature>
<sequence length="301" mass="32501">MKRWTPMLVSLLWSICAVAYDDGRPNTPEDGFYWQPDKSGTGFALDVLGIERVFGAGYLYTRAGQPVFVTFGGPLQAIPGGWRVTGDLVRTENGQCLGNTTNCPYRAPTAAIVGQISLDFTAPNVVRVLAQTQADGVIAFDLVRQSTGTIGESLLGEWDALVDQAPAQGVYFLGEKLQIRAFDRFTISGRGEVHTYSGCVTFAEGRRDCSTLAVDGSSVVESGQQHFRIAVKAPDGKIARVYDFRRAVASGALTRSFDGDAYDCAREYTNADTCVAAKQPIRFVAYRSASRAYAETGAGTQ</sequence>
<proteinExistence type="predicted"/>
<evidence type="ECO:0000256" key="1">
    <source>
        <dbReference type="SAM" id="SignalP"/>
    </source>
</evidence>
<evidence type="ECO:0000313" key="2">
    <source>
        <dbReference type="EMBL" id="MDC8015806.1"/>
    </source>
</evidence>
<dbReference type="Proteomes" id="UP001139971">
    <property type="component" value="Unassembled WGS sequence"/>
</dbReference>
<reference evidence="2" key="1">
    <citation type="submission" date="2023-02" db="EMBL/GenBank/DDBJ databases">
        <title>Tahibacter soli sp. nov. isolated from soil.</title>
        <authorList>
            <person name="Baek J.H."/>
            <person name="Lee J.K."/>
            <person name="Choi D.G."/>
            <person name="Jeon C.O."/>
        </authorList>
    </citation>
    <scope>NUCLEOTIDE SEQUENCE</scope>
    <source>
        <strain evidence="2">BL</strain>
    </source>
</reference>
<gene>
    <name evidence="2" type="ORF">OD750_025035</name>
</gene>
<protein>
    <submittedName>
        <fullName evidence="2">Uncharacterized protein</fullName>
    </submittedName>
</protein>
<keyword evidence="1" id="KW-0732">Signal</keyword>
<dbReference type="RefSeq" id="WP_263541352.1">
    <property type="nucleotide sequence ID" value="NZ_JAOVZO020000020.1"/>
</dbReference>
<evidence type="ECO:0000313" key="3">
    <source>
        <dbReference type="Proteomes" id="UP001139971"/>
    </source>
</evidence>
<organism evidence="2 3">
    <name type="scientific">Tahibacter soli</name>
    <dbReference type="NCBI Taxonomy" id="2983605"/>
    <lineage>
        <taxon>Bacteria</taxon>
        <taxon>Pseudomonadati</taxon>
        <taxon>Pseudomonadota</taxon>
        <taxon>Gammaproteobacteria</taxon>
        <taxon>Lysobacterales</taxon>
        <taxon>Rhodanobacteraceae</taxon>
        <taxon>Tahibacter</taxon>
    </lineage>
</organism>
<feature type="signal peptide" evidence="1">
    <location>
        <begin position="1"/>
        <end position="19"/>
    </location>
</feature>
<name>A0A9X4BK63_9GAMM</name>
<dbReference type="AlphaFoldDB" id="A0A9X4BK63"/>
<keyword evidence="3" id="KW-1185">Reference proteome</keyword>
<accession>A0A9X4BK63</accession>
<dbReference type="EMBL" id="JAOVZO020000020">
    <property type="protein sequence ID" value="MDC8015806.1"/>
    <property type="molecule type" value="Genomic_DNA"/>
</dbReference>
<comment type="caution">
    <text evidence="2">The sequence shown here is derived from an EMBL/GenBank/DDBJ whole genome shotgun (WGS) entry which is preliminary data.</text>
</comment>